<feature type="region of interest" description="Disordered" evidence="5">
    <location>
        <begin position="605"/>
        <end position="656"/>
    </location>
</feature>
<dbReference type="PROSITE" id="PS50003">
    <property type="entry name" value="PH_DOMAIN"/>
    <property type="match status" value="1"/>
</dbReference>
<dbReference type="InterPro" id="IPR041681">
    <property type="entry name" value="PH_9"/>
</dbReference>
<dbReference type="InterPro" id="IPR001605">
    <property type="entry name" value="PH_dom-spectrin-type"/>
</dbReference>
<feature type="compositionally biased region" description="Low complexity" evidence="5">
    <location>
        <begin position="543"/>
        <end position="561"/>
    </location>
</feature>
<dbReference type="PANTHER" id="PTHR10663">
    <property type="entry name" value="GUANYL-NUCLEOTIDE EXCHANGE FACTOR"/>
    <property type="match status" value="1"/>
</dbReference>
<dbReference type="InterPro" id="IPR036034">
    <property type="entry name" value="PDZ_sf"/>
</dbReference>
<feature type="compositionally biased region" description="Low complexity" evidence="5">
    <location>
        <begin position="166"/>
        <end position="175"/>
    </location>
</feature>
<dbReference type="GO" id="GO:0005085">
    <property type="term" value="F:guanyl-nucleotide exchange factor activity"/>
    <property type="evidence" value="ECO:0007669"/>
    <property type="project" value="UniProtKB-KW"/>
</dbReference>
<accession>A0A6P8YYX8</accession>
<dbReference type="PROSITE" id="PS50190">
    <property type="entry name" value="SEC7"/>
    <property type="match status" value="1"/>
</dbReference>
<dbReference type="Pfam" id="PF01369">
    <property type="entry name" value="Sec7"/>
    <property type="match status" value="1"/>
</dbReference>
<dbReference type="SUPFAM" id="SSF50156">
    <property type="entry name" value="PDZ domain-like"/>
    <property type="match status" value="1"/>
</dbReference>
<feature type="compositionally biased region" description="Polar residues" evidence="5">
    <location>
        <begin position="399"/>
        <end position="408"/>
    </location>
</feature>
<keyword evidence="4" id="KW-0472">Membrane</keyword>
<dbReference type="SMART" id="SM00233">
    <property type="entry name" value="PH"/>
    <property type="match status" value="1"/>
</dbReference>
<feature type="domain" description="PH" evidence="6">
    <location>
        <begin position="903"/>
        <end position="1016"/>
    </location>
</feature>
<dbReference type="Gene3D" id="2.30.29.30">
    <property type="entry name" value="Pleckstrin-homology domain (PH domain)/Phosphotyrosine-binding domain (PTB)"/>
    <property type="match status" value="1"/>
</dbReference>
<dbReference type="InterPro" id="IPR035999">
    <property type="entry name" value="Sec7_dom_sf"/>
</dbReference>
<dbReference type="InterPro" id="IPR000904">
    <property type="entry name" value="Sec7_dom"/>
</dbReference>
<dbReference type="RefSeq" id="XP_034245373.1">
    <property type="nucleotide sequence ID" value="XM_034389482.1"/>
</dbReference>
<evidence type="ECO:0000256" key="4">
    <source>
        <dbReference type="ARBA" id="ARBA00023136"/>
    </source>
</evidence>
<dbReference type="PROSITE" id="PS50106">
    <property type="entry name" value="PDZ"/>
    <property type="match status" value="1"/>
</dbReference>
<dbReference type="Proteomes" id="UP000515158">
    <property type="component" value="Unplaced"/>
</dbReference>
<feature type="region of interest" description="Disordered" evidence="5">
    <location>
        <begin position="390"/>
        <end position="485"/>
    </location>
</feature>
<feature type="compositionally biased region" description="Low complexity" evidence="5">
    <location>
        <begin position="115"/>
        <end position="133"/>
    </location>
</feature>
<sequence length="1171" mass="130392">MAAEELVVSLSKRNDSSGLGFSLLGLSGLPHVIYDIVEHSAAADSGQVEAGDIILRVNDADVSRLTTKEVLKCLRLSKDPVLLTLKRDPVLKAKVLCHITSPHAQDADDMCELISSSSSTSSSSTSSPSIRSSKIPRPKHSVKNSAIPTRTGSSVASPVLKERNGSSSRKSAVSSEKGNDKNEVVWEPLGGPVEKPDKSGPPRFEAYMMTGDLILNLSRTQQSSVLPKHNKKVDSLLLRHHHNHQNHQHHNSVPTSPNESDMGIKGHKLDSPTCNSAGTSPVGPSKHEMFQEHGGTSCSSSKLLPYHNSVRTSRSEDQLQKDSSISTVDIDIDEDVTSSLNTLLDTKPDSTHSSDLECLRNRVDKRLDNTILSGKVCSSFDKRESSNLMDSDKLKDSTYNHSRLNSNGDFEEPFDGDAFPSSEKAVCGPSFNPQSQRHMNNVENFPNQQSAGLLSDYNDDSGGNDYFEPQKNKTDSVSSSGRFPSDLVQTHGDRIVWTYNAPHWWIRLHGDRLPRSIEEIEQCQRQMSSSSSGGSDSTRDGVESPTSISSSVMSSNSSNVNQPAINPLPQRNGDLSQSEGVSNISSPDFQEEETLDILSARDLLMEGSDPSDSDSTLMASIPRDPESTHRIVIEVKGPDKDGSDSPLRKNKRPNNQVYQELHENEEGSPLSGSEDESDIESLHSYHYSPKGVDLPSAIRLAKRLYLLDGFKKSDISKHLSKNNDFSRAVADEYLKHFEFSGETLDIALRKFLRQFSLTGETQERERVLVHFSKRYLDCNPGSFNSQDAVHTLTCAIMLLNTDLHTQNVGRKMSCVEFIDNLAELNDGDNFPRDVLKQLYQAIKVYPLEWALDGEGEECVGDMQGKQQLQQQVPTQRGQQAGLGGFSNLGMNPFLPVPDAAAAIEYKKGYVMRKCCVDANGKRTPFGKRGWRMYCCTLRDLVLYLHKDEHGFRKNQLSDNLHNAIRIHHALATKAIDYTKKQHVFRLQTADQAEYLFQTSDSKELQSWIDTINFVCASFSSQPLASAVGSQKKFQRPLLPCSHTKLNLREQLRDHEERVVRLEAELEDMRKSEKDKSNKSLNSHSHRERDMFLTHELKRYKTYAYLLRSRMSQYPELVEPLMEDSRFSEAITEEETPCSPPSNRYSYRAAIYNSSLAGSGRSGVDSYAAELG</sequence>
<feature type="domain" description="SEC7" evidence="8">
    <location>
        <begin position="646"/>
        <end position="845"/>
    </location>
</feature>
<evidence type="ECO:0000313" key="10">
    <source>
        <dbReference type="RefSeq" id="XP_034245373.1"/>
    </source>
</evidence>
<dbReference type="CDD" id="cd13295">
    <property type="entry name" value="PH_EFA6"/>
    <property type="match status" value="1"/>
</dbReference>
<dbReference type="FunFam" id="2.30.29.30:FF:000267">
    <property type="entry name" value="PH and SEC7 domain-containing protein 4"/>
    <property type="match status" value="1"/>
</dbReference>
<dbReference type="GeneID" id="117647624"/>
<dbReference type="Pfam" id="PF15410">
    <property type="entry name" value="PH_9"/>
    <property type="match status" value="1"/>
</dbReference>
<dbReference type="InParanoid" id="A0A6P8YYX8"/>
<dbReference type="InterPro" id="IPR023394">
    <property type="entry name" value="Sec7_C_sf"/>
</dbReference>
<dbReference type="OrthoDB" id="2157641at2759"/>
<dbReference type="GO" id="GO:0005886">
    <property type="term" value="C:plasma membrane"/>
    <property type="evidence" value="ECO:0007669"/>
    <property type="project" value="UniProtKB-SubCell"/>
</dbReference>
<evidence type="ECO:0000313" key="9">
    <source>
        <dbReference type="Proteomes" id="UP000515158"/>
    </source>
</evidence>
<feature type="domain" description="PDZ" evidence="7">
    <location>
        <begin position="7"/>
        <end position="89"/>
    </location>
</feature>
<dbReference type="AlphaFoldDB" id="A0A6P8YYX8"/>
<dbReference type="PRINTS" id="PR00683">
    <property type="entry name" value="SPECTRINPH"/>
</dbReference>
<dbReference type="SMART" id="SM00222">
    <property type="entry name" value="Sec7"/>
    <property type="match status" value="1"/>
</dbReference>
<protein>
    <submittedName>
        <fullName evidence="10">PH and SEC7 domain-containing protein-like isoform X1</fullName>
    </submittedName>
</protein>
<dbReference type="PANTHER" id="PTHR10663:SF376">
    <property type="entry name" value="PH AND SEC7 DOMAIN-CONTAINING PROTEIN"/>
    <property type="match status" value="1"/>
</dbReference>
<dbReference type="Pfam" id="PF00595">
    <property type="entry name" value="PDZ"/>
    <property type="match status" value="1"/>
</dbReference>
<dbReference type="InterPro" id="IPR001478">
    <property type="entry name" value="PDZ"/>
</dbReference>
<feature type="compositionally biased region" description="Basic and acidic residues" evidence="5">
    <location>
        <begin position="623"/>
        <end position="647"/>
    </location>
</feature>
<feature type="region of interest" description="Disordered" evidence="5">
    <location>
        <begin position="1067"/>
        <end position="1086"/>
    </location>
</feature>
<dbReference type="KEGG" id="tpal:117647624"/>
<feature type="compositionally biased region" description="Polar residues" evidence="5">
    <location>
        <begin position="573"/>
        <end position="588"/>
    </location>
</feature>
<dbReference type="GO" id="GO:0032012">
    <property type="term" value="P:regulation of ARF protein signal transduction"/>
    <property type="evidence" value="ECO:0007669"/>
    <property type="project" value="InterPro"/>
</dbReference>
<evidence type="ECO:0000256" key="3">
    <source>
        <dbReference type="ARBA" id="ARBA00022658"/>
    </source>
</evidence>
<dbReference type="InterPro" id="IPR001849">
    <property type="entry name" value="PH_domain"/>
</dbReference>
<dbReference type="SUPFAM" id="SSF50729">
    <property type="entry name" value="PH domain-like"/>
    <property type="match status" value="1"/>
</dbReference>
<feature type="region of interest" description="Disordered" evidence="5">
    <location>
        <begin position="522"/>
        <end position="592"/>
    </location>
</feature>
<organism evidence="10">
    <name type="scientific">Thrips palmi</name>
    <name type="common">Melon thrips</name>
    <dbReference type="NCBI Taxonomy" id="161013"/>
    <lineage>
        <taxon>Eukaryota</taxon>
        <taxon>Metazoa</taxon>
        <taxon>Ecdysozoa</taxon>
        <taxon>Arthropoda</taxon>
        <taxon>Hexapoda</taxon>
        <taxon>Insecta</taxon>
        <taxon>Pterygota</taxon>
        <taxon>Neoptera</taxon>
        <taxon>Paraneoptera</taxon>
        <taxon>Thysanoptera</taxon>
        <taxon>Terebrantia</taxon>
        <taxon>Thripoidea</taxon>
        <taxon>Thripidae</taxon>
        <taxon>Thrips</taxon>
    </lineage>
</organism>
<dbReference type="SUPFAM" id="SSF48425">
    <property type="entry name" value="Sec7 domain"/>
    <property type="match status" value="1"/>
</dbReference>
<evidence type="ECO:0000256" key="2">
    <source>
        <dbReference type="ARBA" id="ARBA00022475"/>
    </source>
</evidence>
<evidence type="ECO:0000259" key="6">
    <source>
        <dbReference type="PROSITE" id="PS50003"/>
    </source>
</evidence>
<keyword evidence="9" id="KW-1185">Reference proteome</keyword>
<dbReference type="Gene3D" id="1.10.1000.11">
    <property type="entry name" value="Arf Nucleotide-binding Site Opener,domain 2"/>
    <property type="match status" value="1"/>
</dbReference>
<dbReference type="FunFam" id="1.10.1000.11:FF:000002">
    <property type="entry name" value="Cytohesin 1"/>
    <property type="match status" value="1"/>
</dbReference>
<keyword evidence="3" id="KW-0344">Guanine-nucleotide releasing factor</keyword>
<proteinExistence type="predicted"/>
<feature type="compositionally biased region" description="Basic and acidic residues" evidence="5">
    <location>
        <begin position="1067"/>
        <end position="1077"/>
    </location>
</feature>
<comment type="subcellular location">
    <subcellularLocation>
        <location evidence="1">Cell membrane</location>
    </subcellularLocation>
</comment>
<evidence type="ECO:0000256" key="1">
    <source>
        <dbReference type="ARBA" id="ARBA00004236"/>
    </source>
</evidence>
<dbReference type="GO" id="GO:0005543">
    <property type="term" value="F:phospholipid binding"/>
    <property type="evidence" value="ECO:0007669"/>
    <property type="project" value="InterPro"/>
</dbReference>
<name>A0A6P8YYX8_THRPL</name>
<dbReference type="CDD" id="cd00136">
    <property type="entry name" value="PDZ_canonical"/>
    <property type="match status" value="1"/>
</dbReference>
<feature type="region of interest" description="Disordered" evidence="5">
    <location>
        <begin position="243"/>
        <end position="262"/>
    </location>
</feature>
<evidence type="ECO:0000259" key="7">
    <source>
        <dbReference type="PROSITE" id="PS50106"/>
    </source>
</evidence>
<feature type="compositionally biased region" description="Polar residues" evidence="5">
    <location>
        <begin position="431"/>
        <end position="452"/>
    </location>
</feature>
<dbReference type="CDD" id="cd00171">
    <property type="entry name" value="Sec7"/>
    <property type="match status" value="1"/>
</dbReference>
<evidence type="ECO:0000259" key="8">
    <source>
        <dbReference type="PROSITE" id="PS50190"/>
    </source>
</evidence>
<dbReference type="FunCoup" id="A0A6P8YYX8">
    <property type="interactions" value="183"/>
</dbReference>
<keyword evidence="2" id="KW-1003">Cell membrane</keyword>
<feature type="compositionally biased region" description="Polar residues" evidence="5">
    <location>
        <begin position="143"/>
        <end position="156"/>
    </location>
</feature>
<reference evidence="10" key="1">
    <citation type="submission" date="2025-08" db="UniProtKB">
        <authorList>
            <consortium name="RefSeq"/>
        </authorList>
    </citation>
    <scope>IDENTIFICATION</scope>
    <source>
        <tissue evidence="10">Total insect</tissue>
    </source>
</reference>
<feature type="region of interest" description="Disordered" evidence="5">
    <location>
        <begin position="115"/>
        <end position="202"/>
    </location>
</feature>
<dbReference type="InterPro" id="IPR011993">
    <property type="entry name" value="PH-like_dom_sf"/>
</dbReference>
<dbReference type="Gene3D" id="2.30.42.10">
    <property type="match status" value="1"/>
</dbReference>
<gene>
    <name evidence="10" type="primary">LOC117647624</name>
</gene>
<dbReference type="SMART" id="SM00228">
    <property type="entry name" value="PDZ"/>
    <property type="match status" value="1"/>
</dbReference>
<evidence type="ECO:0000256" key="5">
    <source>
        <dbReference type="SAM" id="MobiDB-lite"/>
    </source>
</evidence>